<reference evidence="1" key="1">
    <citation type="submission" date="2021-03" db="EMBL/GenBank/DDBJ databases">
        <title>novel species isolated from a fishpond in China.</title>
        <authorList>
            <person name="Lu H."/>
            <person name="Cai Z."/>
        </authorList>
    </citation>
    <scope>NUCLEOTIDE SEQUENCE</scope>
    <source>
        <strain evidence="1">JCM 30855</strain>
    </source>
</reference>
<accession>A0A939IRI8</accession>
<evidence type="ECO:0000313" key="1">
    <source>
        <dbReference type="EMBL" id="MBN7825692.1"/>
    </source>
</evidence>
<protein>
    <submittedName>
        <fullName evidence="1">Uncharacterized protein</fullName>
    </submittedName>
</protein>
<dbReference type="RefSeq" id="WP_206573809.1">
    <property type="nucleotide sequence ID" value="NZ_JAFKCV010000005.1"/>
</dbReference>
<gene>
    <name evidence="1" type="ORF">J0A66_10700</name>
</gene>
<dbReference type="InterPro" id="IPR059206">
    <property type="entry name" value="Sll1717-like"/>
</dbReference>
<comment type="caution">
    <text evidence="1">The sequence shown here is derived from an EMBL/GenBank/DDBJ whole genome shotgun (WGS) entry which is preliminary data.</text>
</comment>
<dbReference type="NCBIfam" id="NF047389">
    <property type="entry name" value="ATPase_Sll1717"/>
    <property type="match status" value="1"/>
</dbReference>
<dbReference type="EMBL" id="JAFKCV010000005">
    <property type="protein sequence ID" value="MBN7825692.1"/>
    <property type="molecule type" value="Genomic_DNA"/>
</dbReference>
<dbReference type="AlphaFoldDB" id="A0A939IRI8"/>
<name>A0A939IRI8_9ALTE</name>
<evidence type="ECO:0000313" key="2">
    <source>
        <dbReference type="Proteomes" id="UP000664654"/>
    </source>
</evidence>
<sequence length="532" mass="61811">MRHLFGDDNAEDDCLLSECFLDRRSYKIPKPIITGRWGTGKTASIIAQCATLAELLKRHGAEGAWYMDEHSFDIKEIIELKKLFSEDRYDLEVALQGLWKAEIIRALVIQLGALYPYYGKPQGIHWKFIVGLSRVDRVKLPIWKSIKLAVDLITSSSVDLNKADELKNDFSAIFSDKTYDLVVKCISEISPDKELPKLAIEPIETPNSPLEAQSGIAQLTISALLNTYKAFFTSQKIANGEVYITIPWHRYRKKDLNFPQKAASHIKKMRWDEDDLRKFINKRIEYEFKVYGRRFKGKHIDPWNTLFEPSIKNDHCHVTYPENSFRYVLRHTHHRSRDIQRLTRKVIETAVEKHDLEFEDVLVGRGGWKVPETTVREAIRNESTILYEERVIEGSRRYPLLEDIVDSLYGLKVPFEYNDLKARLAGVNIDPDEAISILWDCGLLGVEITPKNEQHAVSLRSSLGTEYQRNYEVQGKNKVSRWYFFEHNYDGDPKQLMRRYQTCEETSAMYVFHAICFDKMMLDVTRICPIGV</sequence>
<proteinExistence type="predicted"/>
<dbReference type="Proteomes" id="UP000664654">
    <property type="component" value="Unassembled WGS sequence"/>
</dbReference>
<keyword evidence="2" id="KW-1185">Reference proteome</keyword>
<organism evidence="1 2">
    <name type="scientific">Bowmanella dokdonensis</name>
    <dbReference type="NCBI Taxonomy" id="751969"/>
    <lineage>
        <taxon>Bacteria</taxon>
        <taxon>Pseudomonadati</taxon>
        <taxon>Pseudomonadota</taxon>
        <taxon>Gammaproteobacteria</taxon>
        <taxon>Alteromonadales</taxon>
        <taxon>Alteromonadaceae</taxon>
        <taxon>Bowmanella</taxon>
    </lineage>
</organism>